<protein>
    <recommendedName>
        <fullName evidence="4">Cytoplasmic protein</fullName>
    </recommendedName>
</protein>
<evidence type="ECO:0000256" key="1">
    <source>
        <dbReference type="SAM" id="SignalP"/>
    </source>
</evidence>
<dbReference type="STRING" id="538381.GCA_001696535_01494"/>
<dbReference type="AlphaFoldDB" id="A0A285R7A5"/>
<feature type="signal peptide" evidence="1">
    <location>
        <begin position="1"/>
        <end position="27"/>
    </location>
</feature>
<dbReference type="OrthoDB" id="9808546at2"/>
<gene>
    <name evidence="2" type="ORF">SAMN05421512_101367</name>
</gene>
<feature type="chain" id="PRO_5012809331" description="Cytoplasmic protein" evidence="1">
    <location>
        <begin position="28"/>
        <end position="148"/>
    </location>
</feature>
<organism evidence="2 3">
    <name type="scientific">Stappia indica</name>
    <dbReference type="NCBI Taxonomy" id="538381"/>
    <lineage>
        <taxon>Bacteria</taxon>
        <taxon>Pseudomonadati</taxon>
        <taxon>Pseudomonadota</taxon>
        <taxon>Alphaproteobacteria</taxon>
        <taxon>Hyphomicrobiales</taxon>
        <taxon>Stappiaceae</taxon>
        <taxon>Stappia</taxon>
    </lineage>
</organism>
<proteinExistence type="predicted"/>
<dbReference type="RefSeq" id="WP_097173723.1">
    <property type="nucleotide sequence ID" value="NZ_OBML01000001.1"/>
</dbReference>
<accession>A0A285R7A5</accession>
<dbReference type="EMBL" id="OBML01000001">
    <property type="protein sequence ID" value="SOB89985.1"/>
    <property type="molecule type" value="Genomic_DNA"/>
</dbReference>
<keyword evidence="3" id="KW-1185">Reference proteome</keyword>
<sequence>MTDFARPLLRSLCGAALALALALPAAAGEQPYFSWNGDPRVPECEAMSVQGAVIGHIAGADPVYSGGLKIREMHRITETGYKVDQPSPYARRYCEARAQMSDGRERRVYYAIMEHSGFVGVSWNLQACVAGVDPWRVYDANCRTVRPY</sequence>
<keyword evidence="1" id="KW-0732">Signal</keyword>
<evidence type="ECO:0008006" key="4">
    <source>
        <dbReference type="Google" id="ProtNLM"/>
    </source>
</evidence>
<evidence type="ECO:0000313" key="2">
    <source>
        <dbReference type="EMBL" id="SOB89985.1"/>
    </source>
</evidence>
<evidence type="ECO:0000313" key="3">
    <source>
        <dbReference type="Proteomes" id="UP000219331"/>
    </source>
</evidence>
<dbReference type="Proteomes" id="UP000219331">
    <property type="component" value="Unassembled WGS sequence"/>
</dbReference>
<name>A0A285R7A5_9HYPH</name>
<reference evidence="2 3" key="1">
    <citation type="submission" date="2017-08" db="EMBL/GenBank/DDBJ databases">
        <authorList>
            <person name="de Groot N.N."/>
        </authorList>
    </citation>
    <scope>NUCLEOTIDE SEQUENCE [LARGE SCALE GENOMIC DNA]</scope>
    <source>
        <strain evidence="2 3">USBA 352</strain>
    </source>
</reference>